<keyword evidence="10" id="KW-0732">Signal</keyword>
<evidence type="ECO:0000313" key="13">
    <source>
        <dbReference type="EMBL" id="GFE80147.1"/>
    </source>
</evidence>
<organism evidence="13 14">
    <name type="scientific">Steroidobacter agaridevorans</name>
    <dbReference type="NCBI Taxonomy" id="2695856"/>
    <lineage>
        <taxon>Bacteria</taxon>
        <taxon>Pseudomonadati</taxon>
        <taxon>Pseudomonadota</taxon>
        <taxon>Gammaproteobacteria</taxon>
        <taxon>Steroidobacterales</taxon>
        <taxon>Steroidobacteraceae</taxon>
        <taxon>Steroidobacter</taxon>
    </lineage>
</organism>
<evidence type="ECO:0000256" key="1">
    <source>
        <dbReference type="ARBA" id="ARBA00004571"/>
    </source>
</evidence>
<evidence type="ECO:0000313" key="14">
    <source>
        <dbReference type="Proteomes" id="UP000445000"/>
    </source>
</evidence>
<dbReference type="PANTHER" id="PTHR47234">
    <property type="match status" value="1"/>
</dbReference>
<dbReference type="InterPro" id="IPR039426">
    <property type="entry name" value="TonB-dep_rcpt-like"/>
</dbReference>
<evidence type="ECO:0000259" key="11">
    <source>
        <dbReference type="Pfam" id="PF00593"/>
    </source>
</evidence>
<proteinExistence type="inferred from homology"/>
<name>A0A829YA10_9GAMM</name>
<dbReference type="Gene3D" id="2.40.170.20">
    <property type="entry name" value="TonB-dependent receptor, beta-barrel domain"/>
    <property type="match status" value="1"/>
</dbReference>
<evidence type="ECO:0000256" key="4">
    <source>
        <dbReference type="ARBA" id="ARBA00022692"/>
    </source>
</evidence>
<keyword evidence="4 8" id="KW-0812">Transmembrane</keyword>
<dbReference type="RefSeq" id="WP_161811868.1">
    <property type="nucleotide sequence ID" value="NZ_BLJN01000002.1"/>
</dbReference>
<feature type="signal peptide" evidence="10">
    <location>
        <begin position="1"/>
        <end position="25"/>
    </location>
</feature>
<dbReference type="InterPro" id="IPR036942">
    <property type="entry name" value="Beta-barrel_TonB_sf"/>
</dbReference>
<comment type="caution">
    <text evidence="13">The sequence shown here is derived from an EMBL/GenBank/DDBJ whole genome shotgun (WGS) entry which is preliminary data.</text>
</comment>
<evidence type="ECO:0000256" key="10">
    <source>
        <dbReference type="SAM" id="SignalP"/>
    </source>
</evidence>
<dbReference type="PROSITE" id="PS52016">
    <property type="entry name" value="TONB_DEPENDENT_REC_3"/>
    <property type="match status" value="1"/>
</dbReference>
<dbReference type="InterPro" id="IPR000531">
    <property type="entry name" value="Beta-barrel_TonB"/>
</dbReference>
<dbReference type="InterPro" id="IPR037066">
    <property type="entry name" value="Plug_dom_sf"/>
</dbReference>
<dbReference type="EMBL" id="BLJN01000002">
    <property type="protein sequence ID" value="GFE80147.1"/>
    <property type="molecule type" value="Genomic_DNA"/>
</dbReference>
<keyword evidence="2 8" id="KW-0813">Transport</keyword>
<keyword evidence="14" id="KW-1185">Reference proteome</keyword>
<dbReference type="InterPro" id="IPR012910">
    <property type="entry name" value="Plug_dom"/>
</dbReference>
<dbReference type="Pfam" id="PF00593">
    <property type="entry name" value="TonB_dep_Rec_b-barrel"/>
    <property type="match status" value="1"/>
</dbReference>
<dbReference type="Proteomes" id="UP000445000">
    <property type="component" value="Unassembled WGS sequence"/>
</dbReference>
<dbReference type="AlphaFoldDB" id="A0A829YA10"/>
<evidence type="ECO:0000256" key="3">
    <source>
        <dbReference type="ARBA" id="ARBA00022452"/>
    </source>
</evidence>
<keyword evidence="3 8" id="KW-1134">Transmembrane beta strand</keyword>
<evidence type="ECO:0000256" key="5">
    <source>
        <dbReference type="ARBA" id="ARBA00023077"/>
    </source>
</evidence>
<evidence type="ECO:0000256" key="8">
    <source>
        <dbReference type="PROSITE-ProRule" id="PRU01360"/>
    </source>
</evidence>
<comment type="subcellular location">
    <subcellularLocation>
        <location evidence="1 8">Cell outer membrane</location>
        <topology evidence="1 8">Multi-pass membrane protein</topology>
    </subcellularLocation>
</comment>
<comment type="similarity">
    <text evidence="8 9">Belongs to the TonB-dependent receptor family.</text>
</comment>
<feature type="chain" id="PRO_5032828956" evidence="10">
    <location>
        <begin position="26"/>
        <end position="956"/>
    </location>
</feature>
<evidence type="ECO:0000259" key="12">
    <source>
        <dbReference type="Pfam" id="PF07715"/>
    </source>
</evidence>
<sequence>MKPKPSLTLRYAVILALAVPGAVLAAESAAQEAQTVAQSDAPADAVEPLQGVTVTGSRIARDGYDAPSPLTVIGVEAFTSTANSSLNETLTTIPAFVGGYNLTSGTGLPGFNRAGVSAVNLRGLGEARTLVLLDGQRAVGSLASGIVDVDNFPQQLIKSVEVVTGGASAVYGSDAVAGVVNFILDREFTGFKGEVSGGATSYGDAENFKISLAGGFPFAEGRGHVLLSGELTDNQGIRGVGDRSWARTTTNYIVNPQYNGTNGQPQLILRDNVFLSTATHGGVISAGPLRGLAFGEGGQPYVFNYGEGAGGFFMSGGDYRSTLTTDAYSLLPEHGRKNLFARVSYDLTDNINVFAQFSRGVTDSYGIAFPHYQVSGGPVVQSGNPFIPAEVQAQMTTLGVQSFQLGTMNYDMPWVTTDTERAANRYVVGAEGRFGLLGRDWKWDAYAQLGKTKSYHSTYNVRNIANYNRALDAVRDPRTGAIVCRSTLTAPNNGCVPWNPMGTGVNDELARNYVLGTAYSEQTTTQEVYAASITGDVFNNWAGPVSMALSVEHRKEEATVDPDPVAAVSGWHSGSHMFLDAGYDVSEAAVEVLFPLLSGLPFAHNWELNAAFRYTDYEVSGSVDTWKIGTTYAVTPGFRLRTTMSRDIRAPSISELFQEQNYGLITILDPLTGQTVSPQRIQTGNPSLVPEVADTFTAGFVLQPEYAPGLSFSVDYWKVEIDDSIQQILGQNIVRLCYEGFDSLCSRIYRDGNNMIYRVEQGNFNIANQEASGVDIEASYNFSLSSAFDGAPGDVALRLMGTHYIENVVDDTMTLPTDSVGAVNAPENVYTAQLNYDLDRFSAGLTGRYFDDTVLNNNAFECTSGCPVSTSASRTYDTMTLDGGFYLDLSLAYRFDNFFGPGRGKLFANIRNLLNEDPELVPQSPLEGLGYIYSRSEGGRWDKLGRVYRVGMEFSF</sequence>
<feature type="domain" description="TonB-dependent receptor-like beta-barrel" evidence="11">
    <location>
        <begin position="418"/>
        <end position="913"/>
    </location>
</feature>
<evidence type="ECO:0000256" key="6">
    <source>
        <dbReference type="ARBA" id="ARBA00023136"/>
    </source>
</evidence>
<evidence type="ECO:0000256" key="7">
    <source>
        <dbReference type="ARBA" id="ARBA00023237"/>
    </source>
</evidence>
<dbReference type="PANTHER" id="PTHR47234:SF3">
    <property type="entry name" value="SECRETIN_TONB SHORT N-TERMINAL DOMAIN-CONTAINING PROTEIN"/>
    <property type="match status" value="1"/>
</dbReference>
<feature type="domain" description="TonB-dependent receptor plug" evidence="12">
    <location>
        <begin position="64"/>
        <end position="179"/>
    </location>
</feature>
<dbReference type="Pfam" id="PF07715">
    <property type="entry name" value="Plug"/>
    <property type="match status" value="1"/>
</dbReference>
<dbReference type="GO" id="GO:0009279">
    <property type="term" value="C:cell outer membrane"/>
    <property type="evidence" value="ECO:0007669"/>
    <property type="project" value="UniProtKB-SubCell"/>
</dbReference>
<dbReference type="Gene3D" id="2.170.130.10">
    <property type="entry name" value="TonB-dependent receptor, plug domain"/>
    <property type="match status" value="1"/>
</dbReference>
<keyword evidence="7 8" id="KW-0998">Cell outer membrane</keyword>
<keyword evidence="6 8" id="KW-0472">Membrane</keyword>
<protein>
    <submittedName>
        <fullName evidence="13">TonB-dependent receptor</fullName>
    </submittedName>
</protein>
<keyword evidence="5 9" id="KW-0798">TonB box</keyword>
<gene>
    <name evidence="13" type="primary">btuB_8</name>
    <name evidence="13" type="ORF">GCM10011487_21470</name>
</gene>
<reference evidence="14" key="1">
    <citation type="submission" date="2020-01" db="EMBL/GenBank/DDBJ databases">
        <title>'Steroidobacter agaridevorans' sp. nov., agar-degrading bacteria isolated from rhizosphere soils.</title>
        <authorList>
            <person name="Ikenaga M."/>
            <person name="Kataoka M."/>
            <person name="Murouchi A."/>
            <person name="Katsuragi S."/>
            <person name="Sakai M."/>
        </authorList>
    </citation>
    <scope>NUCLEOTIDE SEQUENCE [LARGE SCALE GENOMIC DNA]</scope>
    <source>
        <strain evidence="14">YU21-B</strain>
    </source>
</reference>
<accession>A0A829YA10</accession>
<dbReference type="SUPFAM" id="SSF56935">
    <property type="entry name" value="Porins"/>
    <property type="match status" value="1"/>
</dbReference>
<evidence type="ECO:0000256" key="2">
    <source>
        <dbReference type="ARBA" id="ARBA00022448"/>
    </source>
</evidence>
<keyword evidence="13" id="KW-0675">Receptor</keyword>
<evidence type="ECO:0000256" key="9">
    <source>
        <dbReference type="RuleBase" id="RU003357"/>
    </source>
</evidence>